<dbReference type="SUPFAM" id="SSF49313">
    <property type="entry name" value="Cadherin-like"/>
    <property type="match status" value="3"/>
</dbReference>
<name>A0A3G9J2A4_9ACTN</name>
<dbReference type="InterPro" id="IPR006644">
    <property type="entry name" value="Cadg"/>
</dbReference>
<dbReference type="InterPro" id="IPR015919">
    <property type="entry name" value="Cadherin-like_sf"/>
</dbReference>
<evidence type="ECO:0000259" key="3">
    <source>
        <dbReference type="SMART" id="SM00736"/>
    </source>
</evidence>
<feature type="signal peptide" evidence="2">
    <location>
        <begin position="1"/>
        <end position="35"/>
    </location>
</feature>
<evidence type="ECO:0000256" key="1">
    <source>
        <dbReference type="SAM" id="MobiDB-lite"/>
    </source>
</evidence>
<evidence type="ECO:0000313" key="5">
    <source>
        <dbReference type="Proteomes" id="UP000271573"/>
    </source>
</evidence>
<dbReference type="KEGG" id="nbe:Back2_18710"/>
<evidence type="ECO:0000313" key="4">
    <source>
        <dbReference type="EMBL" id="BBH17584.1"/>
    </source>
</evidence>
<protein>
    <recommendedName>
        <fullName evidence="3">Dystroglycan-type cadherin-like domain-containing protein</fullName>
    </recommendedName>
</protein>
<dbReference type="GO" id="GO:0005975">
    <property type="term" value="P:carbohydrate metabolic process"/>
    <property type="evidence" value="ECO:0007669"/>
    <property type="project" value="UniProtKB-ARBA"/>
</dbReference>
<feature type="region of interest" description="Disordered" evidence="1">
    <location>
        <begin position="36"/>
        <end position="64"/>
    </location>
</feature>
<dbReference type="Gene3D" id="2.60.40.10">
    <property type="entry name" value="Immunoglobulins"/>
    <property type="match status" value="3"/>
</dbReference>
<keyword evidence="5" id="KW-1185">Reference proteome</keyword>
<feature type="chain" id="PRO_5018005014" description="Dystroglycan-type cadherin-like domain-containing protein" evidence="2">
    <location>
        <begin position="36"/>
        <end position="828"/>
    </location>
</feature>
<dbReference type="InterPro" id="IPR013783">
    <property type="entry name" value="Ig-like_fold"/>
</dbReference>
<sequence length="828" mass="82831">MLLSTTSRARRMAGLAGIAALATGAVMVPVAPVAAATHGHGSSQGSGAIPPEEGTYHHSHSTVRHYTTKNPAAPQAGAVGTTAGKTLSWQGGSNINGQAAQGVTSSTPKVYLVYWGNQWGTQGTNAAGNVTMSNDYAGGAPVAEALFKGLGTGGEKWSGVLTQYCDGTSVAVGATSCPAAAPHVGYPTGGALAGVWYDNSAAEPVPASGDQLSNEALAAAAHFGNTTAASNRYAQYIILSAPGTDPDSYKAGNSGCAWHTAAWSSTMQTQVAFTNQPYNMDTNFCGKNFLTAGSGGTLDGYTMTMGHEYAETVTDQYPSSGWVNTQATDGGENGDDCAWSGSSAYVQMSTGSFAMQPTWSNDTNACDISHVIVGGQQANTVTVTNPGSQTGTVGTAKSLQIAANDSGGAAMTYAATGLPAGLSINANTGLISGTPTTSGTSNVTVTATDTTGVSGSTSFAFTVNPVAPQGNTVTVTNPGNQTATVGTGKSVQIHATDSSSSATLTYSATGLPAGLSINANTGLISGTPSAAGTSSTTVKATDNTGVSSSATFSWSVSPKAANTVAVTNPGNQTGTVGTAANLQMHGTDSASAALTYSAIGLPAGLSINASTGLISGTPTAAATTTVTVKATDSTGASGSAPFTWTVNPKPSGSCTSAQLFANPGFESGSANWAATFGVINSDNWMSRSGNGYAWLDGYSSAGTDTLSQKVTIPAGCKATLSYWAYIYTDQTSASAIDTMSVTVNGTKVQTLSNANASNDYVQHTIDLSAYAGQTVTVQWTGVQVGSTSTSFLIDDTALNVAPSAASTVARPANVSGSFASWFGSVFGI</sequence>
<feature type="domain" description="Dystroglycan-type cadherin-like" evidence="3">
    <location>
        <begin position="381"/>
        <end position="468"/>
    </location>
</feature>
<gene>
    <name evidence="4" type="ORF">Back2_18710</name>
</gene>
<proteinExistence type="predicted"/>
<feature type="domain" description="Dystroglycan-type cadherin-like" evidence="3">
    <location>
        <begin position="564"/>
        <end position="653"/>
    </location>
</feature>
<dbReference type="Gene3D" id="2.60.120.260">
    <property type="entry name" value="Galactose-binding domain-like"/>
    <property type="match status" value="1"/>
</dbReference>
<dbReference type="GO" id="GO:0005509">
    <property type="term" value="F:calcium ion binding"/>
    <property type="evidence" value="ECO:0007669"/>
    <property type="project" value="InterPro"/>
</dbReference>
<organism evidence="4 5">
    <name type="scientific">Nocardioides baekrokdamisoli</name>
    <dbReference type="NCBI Taxonomy" id="1804624"/>
    <lineage>
        <taxon>Bacteria</taxon>
        <taxon>Bacillati</taxon>
        <taxon>Actinomycetota</taxon>
        <taxon>Actinomycetes</taxon>
        <taxon>Propionibacteriales</taxon>
        <taxon>Nocardioidaceae</taxon>
        <taxon>Nocardioides</taxon>
    </lineage>
</organism>
<reference evidence="4 5" key="1">
    <citation type="submission" date="2018-11" db="EMBL/GenBank/DDBJ databases">
        <title>Complete genome sequence of Nocardioides baekrokdamisoli strain KCTC 39748.</title>
        <authorList>
            <person name="Kang S.W."/>
            <person name="Lee K.C."/>
            <person name="Kim K.K."/>
            <person name="Kim J.S."/>
            <person name="Kim D.S."/>
            <person name="Ko S.H."/>
            <person name="Yang S.H."/>
            <person name="Shin Y.K."/>
            <person name="Lee J.S."/>
        </authorList>
    </citation>
    <scope>NUCLEOTIDE SEQUENCE [LARGE SCALE GENOMIC DNA]</scope>
    <source>
        <strain evidence="4 5">KCTC 39748</strain>
    </source>
</reference>
<dbReference type="Pfam" id="PF05345">
    <property type="entry name" value="He_PIG"/>
    <property type="match status" value="3"/>
</dbReference>
<feature type="domain" description="Dystroglycan-type cadherin-like" evidence="3">
    <location>
        <begin position="473"/>
        <end position="563"/>
    </location>
</feature>
<dbReference type="AlphaFoldDB" id="A0A3G9J2A4"/>
<accession>A0A3G9J2A4</accession>
<evidence type="ECO:0000256" key="2">
    <source>
        <dbReference type="SAM" id="SignalP"/>
    </source>
</evidence>
<dbReference type="GO" id="GO:0016020">
    <property type="term" value="C:membrane"/>
    <property type="evidence" value="ECO:0007669"/>
    <property type="project" value="InterPro"/>
</dbReference>
<dbReference type="SMART" id="SM00736">
    <property type="entry name" value="CADG"/>
    <property type="match status" value="3"/>
</dbReference>
<dbReference type="EMBL" id="AP019307">
    <property type="protein sequence ID" value="BBH17584.1"/>
    <property type="molecule type" value="Genomic_DNA"/>
</dbReference>
<dbReference type="Proteomes" id="UP000271573">
    <property type="component" value="Chromosome"/>
</dbReference>
<keyword evidence="2" id="KW-0732">Signal</keyword>